<dbReference type="AlphaFoldDB" id="A0A812PWW5"/>
<name>A0A812PWW5_9DINO</name>
<comment type="caution">
    <text evidence="1">The sequence shown here is derived from an EMBL/GenBank/DDBJ whole genome shotgun (WGS) entry which is preliminary data.</text>
</comment>
<gene>
    <name evidence="1" type="primary">MRS2-11</name>
    <name evidence="1" type="ORF">SNAT2548_LOCUS19908</name>
</gene>
<dbReference type="InterPro" id="IPR029044">
    <property type="entry name" value="Nucleotide-diphossugar_trans"/>
</dbReference>
<accession>A0A812PWW5</accession>
<evidence type="ECO:0000313" key="1">
    <source>
        <dbReference type="EMBL" id="CAE7366573.1"/>
    </source>
</evidence>
<sequence>MLWSGPKQSGLLIGLGGVRAVVEKDRALLFGPRNRDQARFLRVLGNQRLAAERGEGAPLVGSFRMIFVESALLALNRRLASRLLEIRQRMEPKLLAPPVLREPDLEEVRQLRRSLVQCASQASAVSSALLSRLDGDEAALLADGTAEPGASRNEWEAMLEAYLQAWTYADMDKCRPDCASFEAKLNLLFAYGAYCLFIWREIDDSKTAEFAAFEALVTLDLLPNGTYKCRFCGKRPNGLQQALAHIQTAAHQEALLRHRVDWRMPEALEAAIKDILAHPAEVTRQDMGLKSLTFCTVCVRRSLQLCNVLLCNAVTLGDSARRVSTKLRWCIVLAEDGEERGCLRRLHDVCGLRGTEELEVNVCFADLSATGGFFHSSFAKNTSHCFALHCIGCSNFELQDHILVNLDCDVILPPRFAESVLHKFRSRALQLLACRNSQAATTGRLAIRASAFVEVQGYDQEPDIQGAGYQDVDLHHRVGIVPFADDGSIRSDPEASSALSARSVGRLQAADPALGGWALPNTEHEFATEEDDRRLAKVKHVHNPRNLNWDEMNEENRAAMFAKRKRPASYAWKRNVGLRLGWPFVQLHCDHLALAWRNPGRMFDAHRPLLRSPPASIGSPPGDAEVRRASCRFPPSEDWQDWHQDLSRAASAWMDNLPESFWIGEEHTF</sequence>
<keyword evidence="2" id="KW-1185">Reference proteome</keyword>
<dbReference type="OrthoDB" id="406992at2759"/>
<dbReference type="SUPFAM" id="SSF53448">
    <property type="entry name" value="Nucleotide-diphospho-sugar transferases"/>
    <property type="match status" value="1"/>
</dbReference>
<dbReference type="EMBL" id="CAJNDS010002192">
    <property type="protein sequence ID" value="CAE7366573.1"/>
    <property type="molecule type" value="Genomic_DNA"/>
</dbReference>
<organism evidence="1 2">
    <name type="scientific">Symbiodinium natans</name>
    <dbReference type="NCBI Taxonomy" id="878477"/>
    <lineage>
        <taxon>Eukaryota</taxon>
        <taxon>Sar</taxon>
        <taxon>Alveolata</taxon>
        <taxon>Dinophyceae</taxon>
        <taxon>Suessiales</taxon>
        <taxon>Symbiodiniaceae</taxon>
        <taxon>Symbiodinium</taxon>
    </lineage>
</organism>
<protein>
    <submittedName>
        <fullName evidence="1">MRS2-11 protein</fullName>
    </submittedName>
</protein>
<dbReference type="Gene3D" id="1.20.58.340">
    <property type="entry name" value="Magnesium transport protein CorA, transmembrane region"/>
    <property type="match status" value="1"/>
</dbReference>
<evidence type="ECO:0000313" key="2">
    <source>
        <dbReference type="Proteomes" id="UP000604046"/>
    </source>
</evidence>
<proteinExistence type="predicted"/>
<reference evidence="1" key="1">
    <citation type="submission" date="2021-02" db="EMBL/GenBank/DDBJ databases">
        <authorList>
            <person name="Dougan E. K."/>
            <person name="Rhodes N."/>
            <person name="Thang M."/>
            <person name="Chan C."/>
        </authorList>
    </citation>
    <scope>NUCLEOTIDE SEQUENCE</scope>
</reference>
<dbReference type="Proteomes" id="UP000604046">
    <property type="component" value="Unassembled WGS sequence"/>
</dbReference>